<protein>
    <submittedName>
        <fullName evidence="5">LacI family transcriptional regulator</fullName>
    </submittedName>
</protein>
<reference evidence="5 6" key="1">
    <citation type="submission" date="2013-10" db="EMBL/GenBank/DDBJ databases">
        <authorList>
            <person name="Wang G."/>
            <person name="Zhuang W."/>
        </authorList>
    </citation>
    <scope>NUCLEOTIDE SEQUENCE [LARGE SCALE GENOMIC DNA]</scope>
    <source>
        <strain evidence="5 6">DSM 20118</strain>
    </source>
</reference>
<dbReference type="SUPFAM" id="SSF47413">
    <property type="entry name" value="lambda repressor-like DNA-binding domains"/>
    <property type="match status" value="1"/>
</dbReference>
<organism evidence="5 6">
    <name type="scientific">Cellulomonas cellasea DSM 20118</name>
    <dbReference type="NCBI Taxonomy" id="1408250"/>
    <lineage>
        <taxon>Bacteria</taxon>
        <taxon>Bacillati</taxon>
        <taxon>Actinomycetota</taxon>
        <taxon>Actinomycetes</taxon>
        <taxon>Micrococcales</taxon>
        <taxon>Cellulomonadaceae</taxon>
        <taxon>Cellulomonas</taxon>
    </lineage>
</organism>
<dbReference type="CDD" id="cd01392">
    <property type="entry name" value="HTH_LacI"/>
    <property type="match status" value="1"/>
</dbReference>
<evidence type="ECO:0000256" key="1">
    <source>
        <dbReference type="ARBA" id="ARBA00023015"/>
    </source>
</evidence>
<gene>
    <name evidence="5" type="ORF">Q760_09300</name>
</gene>
<feature type="domain" description="HTH lacI-type" evidence="4">
    <location>
        <begin position="9"/>
        <end position="63"/>
    </location>
</feature>
<dbReference type="AlphaFoldDB" id="A0A0A0BCS2"/>
<name>A0A0A0BCS2_9CELL</name>
<evidence type="ECO:0000256" key="3">
    <source>
        <dbReference type="ARBA" id="ARBA00023163"/>
    </source>
</evidence>
<dbReference type="RefSeq" id="WP_034626576.1">
    <property type="nucleotide sequence ID" value="NZ_AXNT01000023.1"/>
</dbReference>
<dbReference type="GO" id="GO:0003700">
    <property type="term" value="F:DNA-binding transcription factor activity"/>
    <property type="evidence" value="ECO:0007669"/>
    <property type="project" value="TreeGrafter"/>
</dbReference>
<proteinExistence type="predicted"/>
<dbReference type="PROSITE" id="PS50932">
    <property type="entry name" value="HTH_LACI_2"/>
    <property type="match status" value="1"/>
</dbReference>
<evidence type="ECO:0000313" key="6">
    <source>
        <dbReference type="Proteomes" id="UP000029833"/>
    </source>
</evidence>
<evidence type="ECO:0000259" key="4">
    <source>
        <dbReference type="PROSITE" id="PS50932"/>
    </source>
</evidence>
<keyword evidence="6" id="KW-1185">Reference proteome</keyword>
<keyword evidence="3" id="KW-0804">Transcription</keyword>
<dbReference type="InterPro" id="IPR028082">
    <property type="entry name" value="Peripla_BP_I"/>
</dbReference>
<dbReference type="PANTHER" id="PTHR30146">
    <property type="entry name" value="LACI-RELATED TRANSCRIPTIONAL REPRESSOR"/>
    <property type="match status" value="1"/>
</dbReference>
<dbReference type="Pfam" id="PF00356">
    <property type="entry name" value="LacI"/>
    <property type="match status" value="1"/>
</dbReference>
<dbReference type="InterPro" id="IPR000843">
    <property type="entry name" value="HTH_LacI"/>
</dbReference>
<keyword evidence="1" id="KW-0805">Transcription regulation</keyword>
<dbReference type="InterPro" id="IPR010982">
    <property type="entry name" value="Lambda_DNA-bd_dom_sf"/>
</dbReference>
<dbReference type="GO" id="GO:0000976">
    <property type="term" value="F:transcription cis-regulatory region binding"/>
    <property type="evidence" value="ECO:0007669"/>
    <property type="project" value="TreeGrafter"/>
</dbReference>
<sequence length="346" mass="35902">MVGRPQQRVTLDDVARLAGVTKGTVSKVLNERSDVAADTRARVFAAVDELGYRPPSSQWNLPRARTLAAVFDALDSPYITHVLQGILDAATAADTSLLVRLAPDRAVRNTRAAARAWVAEQQAAGVVGIVGLTLGTPGALLEAAAEAGIPFVMVDPVDLDDPDVVSVGSTNWAGGRTATEHLLTLGHRRIAWVGGPETSAAARERFHGYRAALDSAGVDVEPGLVRHGPFSVDTGRACGHELLSAPHPPTAVITGDDEIAVGVLGAARALDVPVPGRLSVVGFDDTPQAAWTTPPLTSVHQPLSGMGRVAVETVLAMAVGTAPASRYVQLATSLVVRESTAPADDA</sequence>
<dbReference type="PROSITE" id="PS00356">
    <property type="entry name" value="HTH_LACI_1"/>
    <property type="match status" value="1"/>
</dbReference>
<dbReference type="SUPFAM" id="SSF53822">
    <property type="entry name" value="Periplasmic binding protein-like I"/>
    <property type="match status" value="1"/>
</dbReference>
<dbReference type="Gene3D" id="1.10.260.40">
    <property type="entry name" value="lambda repressor-like DNA-binding domains"/>
    <property type="match status" value="1"/>
</dbReference>
<accession>A0A0A0BCS2</accession>
<dbReference type="Pfam" id="PF13377">
    <property type="entry name" value="Peripla_BP_3"/>
    <property type="match status" value="1"/>
</dbReference>
<dbReference type="STRING" id="1408250.Q760_09300"/>
<evidence type="ECO:0000313" key="5">
    <source>
        <dbReference type="EMBL" id="KGM03146.1"/>
    </source>
</evidence>
<dbReference type="Gene3D" id="3.40.50.2300">
    <property type="match status" value="2"/>
</dbReference>
<dbReference type="SMART" id="SM00354">
    <property type="entry name" value="HTH_LACI"/>
    <property type="match status" value="1"/>
</dbReference>
<dbReference type="Proteomes" id="UP000029833">
    <property type="component" value="Unassembled WGS sequence"/>
</dbReference>
<keyword evidence="2" id="KW-0238">DNA-binding</keyword>
<dbReference type="PANTHER" id="PTHR30146:SF153">
    <property type="entry name" value="LACTOSE OPERON REPRESSOR"/>
    <property type="match status" value="1"/>
</dbReference>
<dbReference type="InterPro" id="IPR046335">
    <property type="entry name" value="LacI/GalR-like_sensor"/>
</dbReference>
<comment type="caution">
    <text evidence="5">The sequence shown here is derived from an EMBL/GenBank/DDBJ whole genome shotgun (WGS) entry which is preliminary data.</text>
</comment>
<evidence type="ECO:0000256" key="2">
    <source>
        <dbReference type="ARBA" id="ARBA00023125"/>
    </source>
</evidence>
<dbReference type="PRINTS" id="PR00036">
    <property type="entry name" value="HTHLACI"/>
</dbReference>
<dbReference type="OrthoDB" id="3227375at2"/>
<dbReference type="EMBL" id="AXNT01000023">
    <property type="protein sequence ID" value="KGM03146.1"/>
    <property type="molecule type" value="Genomic_DNA"/>
</dbReference>